<dbReference type="AlphaFoldDB" id="A0A3G2UUN9"/>
<organism evidence="1 2">
    <name type="scientific">Sphingobium yanoikuyae</name>
    <name type="common">Sphingomonas yanoikuyae</name>
    <dbReference type="NCBI Taxonomy" id="13690"/>
    <lineage>
        <taxon>Bacteria</taxon>
        <taxon>Pseudomonadati</taxon>
        <taxon>Pseudomonadota</taxon>
        <taxon>Alphaproteobacteria</taxon>
        <taxon>Sphingomonadales</taxon>
        <taxon>Sphingomonadaceae</taxon>
        <taxon>Sphingobium</taxon>
    </lineage>
</organism>
<evidence type="ECO:0000313" key="2">
    <source>
        <dbReference type="Proteomes" id="UP000280708"/>
    </source>
</evidence>
<reference evidence="1 2" key="1">
    <citation type="submission" date="2018-10" db="EMBL/GenBank/DDBJ databases">
        <title>Characterization and genome analysis of a novel bacterium Sphingobium yanoikuyae SJTF8 capable of degrading PAHs.</title>
        <authorList>
            <person name="Yin C."/>
            <person name="Xiong W."/>
            <person name="Liang R."/>
        </authorList>
    </citation>
    <scope>NUCLEOTIDE SEQUENCE [LARGE SCALE GENOMIC DNA]</scope>
    <source>
        <strain evidence="1 2">SJTF8</strain>
    </source>
</reference>
<evidence type="ECO:0000313" key="1">
    <source>
        <dbReference type="EMBL" id="AYO78334.1"/>
    </source>
</evidence>
<protein>
    <submittedName>
        <fullName evidence="1">Uncharacterized protein</fullName>
    </submittedName>
</protein>
<dbReference type="RefSeq" id="WP_122129841.1">
    <property type="nucleotide sequence ID" value="NZ_CP033230.1"/>
</dbReference>
<dbReference type="Proteomes" id="UP000280708">
    <property type="component" value="Chromosome"/>
</dbReference>
<gene>
    <name evidence="1" type="ORF">EBF16_16425</name>
</gene>
<dbReference type="EMBL" id="CP033230">
    <property type="protein sequence ID" value="AYO78334.1"/>
    <property type="molecule type" value="Genomic_DNA"/>
</dbReference>
<name>A0A3G2UUN9_SPHYA</name>
<sequence>MSDAGDSIIHILSTCEAPVGGWDMPSLRRLTGLSVGAFAGAVSALRSQGKMLAFDLALTPSAPIEPVPMSAPTLAEQIAAEAQDTGARRKVAASTGRAAAIDAPSPGALLQERALNDAPALAASIMKDRWGPVWNRVCRHAQATNQRPIAAMIALLDRGLNAGEAA</sequence>
<proteinExistence type="predicted"/>
<accession>A0A3G2UUN9</accession>